<dbReference type="GO" id="GO:0009897">
    <property type="term" value="C:external side of plasma membrane"/>
    <property type="evidence" value="ECO:0007669"/>
    <property type="project" value="TreeGrafter"/>
</dbReference>
<sequence length="789" mass="87447">MCPPHSQHSHKCVNQRDSQQCSSDRMDLLLLLTSMLLSSYFHPGRVVNAERSFAIKDITLSIEPRPDVTRDTNVTLRCQATVSSSGQEALSREYTIFKDSKTIYTKTSSTLEDLLYPLSEARVSNTGKYMCKINIYGKHVISEAKKLIVTGLSKPVLHINQGVVSEGDEVTAMCTAPGETGSIFFYFYKDSKEIQEKQVISNQAEAKIRFSTVGVHKMHCAYTVLVTPDSFKSEESNTVTISVKELPIAAVLEIFPKSKIYEGDQLVILCTIRNVSHSTESSNLYLSQGNQLLSSGYPKVNHSMIALAKDLGEFECRLEMGYIVKGDSKAVSVTELFSVPTLTMYPAEVFQKEYMRLTCKSESSASERLGIEELTYTLDPSESPLIPKGTGVFSGNALLYNFNYTCVAQAKGIMKHSETLTVRPKVSVSTPKISVVGRAVLGKPFKILCHSDNGSLPINYTLLRGYEQLSTTIVKQRFQQALFTVAITKPDEISKYMCEAKNSRKEGQLSKRLNATVIVPLTYPTLTVIPHLPEISEGDDLYLICGVNGTPPVTFKWYRVGNEQPLHTDTLYKNNSNYEVSGLSKEHSGMYYCEAVNHANNVVRSDTVTIEVRLALWKKVLIGGFCLLAVSVLVVVSVLCFKSKIGKREAAAELSVKPSSPKSDDSLTVNLTHDTEVYNAATVRVDRAAVSVWSVRPPEEANDEESSMVSNEPDVEYTEVVHPRPLDPARVPLRKGTDTVYSELQNSPHGAADHHDYGSVEYAELNSEQPEVNHYCAEVNHHDLPVPVD</sequence>
<keyword evidence="3" id="KW-0325">Glycoprotein</keyword>
<accession>A0A6J2Q448</accession>
<dbReference type="GO" id="GO:0004888">
    <property type="term" value="F:transmembrane signaling receptor activity"/>
    <property type="evidence" value="ECO:0007669"/>
    <property type="project" value="TreeGrafter"/>
</dbReference>
<dbReference type="Pfam" id="PF13927">
    <property type="entry name" value="Ig_3"/>
    <property type="match status" value="1"/>
</dbReference>
<evidence type="ECO:0000313" key="7">
    <source>
        <dbReference type="RefSeq" id="XP_029292429.1"/>
    </source>
</evidence>
<dbReference type="CTD" id="100333180"/>
<dbReference type="RefSeq" id="XP_029292429.1">
    <property type="nucleotide sequence ID" value="XM_029436569.1"/>
</dbReference>
<gene>
    <name evidence="7" type="primary">pecam1b</name>
</gene>
<keyword evidence="1" id="KW-0732">Signal</keyword>
<dbReference type="Gene3D" id="2.60.40.10">
    <property type="entry name" value="Immunoglobulins"/>
    <property type="match status" value="3"/>
</dbReference>
<dbReference type="InterPro" id="IPR040878">
    <property type="entry name" value="IL-40-like_Ig"/>
</dbReference>
<keyword evidence="4" id="KW-0472">Membrane</keyword>
<dbReference type="SMART" id="SM00408">
    <property type="entry name" value="IGc2"/>
    <property type="match status" value="1"/>
</dbReference>
<dbReference type="CDD" id="cd00096">
    <property type="entry name" value="Ig"/>
    <property type="match status" value="1"/>
</dbReference>
<dbReference type="Pfam" id="PF17736">
    <property type="entry name" value="Ig_C17orf99"/>
    <property type="match status" value="1"/>
</dbReference>
<dbReference type="PANTHER" id="PTHR11481:SF125">
    <property type="entry name" value="PLATELET ENDOTHELIAL CELL ADHESION MOLECULE-LIKE ISOFORM X1"/>
    <property type="match status" value="1"/>
</dbReference>
<evidence type="ECO:0000313" key="6">
    <source>
        <dbReference type="Proteomes" id="UP000504630"/>
    </source>
</evidence>
<dbReference type="GO" id="GO:0006955">
    <property type="term" value="P:immune response"/>
    <property type="evidence" value="ECO:0007669"/>
    <property type="project" value="TreeGrafter"/>
</dbReference>
<dbReference type="PANTHER" id="PTHR11481">
    <property type="entry name" value="IMMUNOGLOBULIN FC RECEPTOR"/>
    <property type="match status" value="1"/>
</dbReference>
<dbReference type="KEGG" id="cgob:115011396"/>
<dbReference type="SMART" id="SM00409">
    <property type="entry name" value="IG"/>
    <property type="match status" value="4"/>
</dbReference>
<dbReference type="InterPro" id="IPR036179">
    <property type="entry name" value="Ig-like_dom_sf"/>
</dbReference>
<dbReference type="Proteomes" id="UP000504630">
    <property type="component" value="Chromosome 1"/>
</dbReference>
<evidence type="ECO:0000256" key="3">
    <source>
        <dbReference type="ARBA" id="ARBA00023180"/>
    </source>
</evidence>
<dbReference type="GO" id="GO:0098742">
    <property type="term" value="P:cell-cell adhesion via plasma-membrane adhesion molecules"/>
    <property type="evidence" value="ECO:0007669"/>
    <property type="project" value="TreeGrafter"/>
</dbReference>
<evidence type="ECO:0000259" key="5">
    <source>
        <dbReference type="PROSITE" id="PS50835"/>
    </source>
</evidence>
<dbReference type="PROSITE" id="PS50835">
    <property type="entry name" value="IG_LIKE"/>
    <property type="match status" value="3"/>
</dbReference>
<keyword evidence="6" id="KW-1185">Reference proteome</keyword>
<feature type="transmembrane region" description="Helical" evidence="4">
    <location>
        <begin position="620"/>
        <end position="641"/>
    </location>
</feature>
<organism evidence="6 7">
    <name type="scientific">Cottoperca gobio</name>
    <name type="common">Frogmouth</name>
    <name type="synonym">Aphritis gobio</name>
    <dbReference type="NCBI Taxonomy" id="56716"/>
    <lineage>
        <taxon>Eukaryota</taxon>
        <taxon>Metazoa</taxon>
        <taxon>Chordata</taxon>
        <taxon>Craniata</taxon>
        <taxon>Vertebrata</taxon>
        <taxon>Euteleostomi</taxon>
        <taxon>Actinopterygii</taxon>
        <taxon>Neopterygii</taxon>
        <taxon>Teleostei</taxon>
        <taxon>Neoteleostei</taxon>
        <taxon>Acanthomorphata</taxon>
        <taxon>Eupercaria</taxon>
        <taxon>Perciformes</taxon>
        <taxon>Notothenioidei</taxon>
        <taxon>Bovichtidae</taxon>
        <taxon>Cottoperca</taxon>
    </lineage>
</organism>
<dbReference type="InParanoid" id="A0A6J2Q448"/>
<dbReference type="OrthoDB" id="9950534at2759"/>
<reference evidence="7" key="1">
    <citation type="submission" date="2025-08" db="UniProtKB">
        <authorList>
            <consortium name="RefSeq"/>
        </authorList>
    </citation>
    <scope>IDENTIFICATION</scope>
</reference>
<dbReference type="AlphaFoldDB" id="A0A6J2Q448"/>
<feature type="domain" description="Ig-like" evidence="5">
    <location>
        <begin position="524"/>
        <end position="609"/>
    </location>
</feature>
<name>A0A6J2Q448_COTGO</name>
<dbReference type="InterPro" id="IPR050488">
    <property type="entry name" value="Ig_Fc_receptor"/>
</dbReference>
<dbReference type="InterPro" id="IPR003599">
    <property type="entry name" value="Ig_sub"/>
</dbReference>
<keyword evidence="4" id="KW-1133">Transmembrane helix</keyword>
<feature type="domain" description="Ig-like" evidence="5">
    <location>
        <begin position="431"/>
        <end position="514"/>
    </location>
</feature>
<dbReference type="InterPro" id="IPR013783">
    <property type="entry name" value="Ig-like_fold"/>
</dbReference>
<keyword evidence="4" id="KW-0812">Transmembrane</keyword>
<dbReference type="InterPro" id="IPR003598">
    <property type="entry name" value="Ig_sub2"/>
</dbReference>
<dbReference type="SUPFAM" id="SSF48726">
    <property type="entry name" value="Immunoglobulin"/>
    <property type="match status" value="3"/>
</dbReference>
<feature type="domain" description="Ig-like" evidence="5">
    <location>
        <begin position="247"/>
        <end position="332"/>
    </location>
</feature>
<evidence type="ECO:0000256" key="1">
    <source>
        <dbReference type="ARBA" id="ARBA00022729"/>
    </source>
</evidence>
<dbReference type="InterPro" id="IPR007110">
    <property type="entry name" value="Ig-like_dom"/>
</dbReference>
<dbReference type="GeneID" id="115011396"/>
<proteinExistence type="predicted"/>
<evidence type="ECO:0000256" key="4">
    <source>
        <dbReference type="SAM" id="Phobius"/>
    </source>
</evidence>
<protein>
    <submittedName>
        <fullName evidence="7">Platelet endothelial cell adhesion molecule isoform X1</fullName>
    </submittedName>
</protein>
<keyword evidence="2" id="KW-1015">Disulfide bond</keyword>
<evidence type="ECO:0000256" key="2">
    <source>
        <dbReference type="ARBA" id="ARBA00023157"/>
    </source>
</evidence>
<dbReference type="GO" id="GO:0007166">
    <property type="term" value="P:cell surface receptor signaling pathway"/>
    <property type="evidence" value="ECO:0007669"/>
    <property type="project" value="TreeGrafter"/>
</dbReference>